<dbReference type="InterPro" id="IPR020837">
    <property type="entry name" value="Fibrinogen_CS"/>
</dbReference>
<dbReference type="AlphaFoldDB" id="A0A8B8BYQ7"/>
<reference evidence="4" key="1">
    <citation type="submission" date="2025-08" db="UniProtKB">
        <authorList>
            <consortium name="RefSeq"/>
        </authorList>
    </citation>
    <scope>IDENTIFICATION</scope>
    <source>
        <tissue evidence="4">Whole sample</tissue>
    </source>
</reference>
<dbReference type="CDD" id="cd00087">
    <property type="entry name" value="FReD"/>
    <property type="match status" value="1"/>
</dbReference>
<dbReference type="SUPFAM" id="SSF56496">
    <property type="entry name" value="Fibrinogen C-terminal domain-like"/>
    <property type="match status" value="1"/>
</dbReference>
<dbReference type="Pfam" id="PF00147">
    <property type="entry name" value="Fibrinogen_C"/>
    <property type="match status" value="1"/>
</dbReference>
<keyword evidence="3" id="KW-1185">Reference proteome</keyword>
<evidence type="ECO:0000313" key="3">
    <source>
        <dbReference type="Proteomes" id="UP000694844"/>
    </source>
</evidence>
<dbReference type="InterPro" id="IPR002181">
    <property type="entry name" value="Fibrinogen_a/b/g_C_dom"/>
</dbReference>
<dbReference type="GeneID" id="111113972"/>
<dbReference type="Gene3D" id="3.90.215.10">
    <property type="entry name" value="Gamma Fibrinogen, chain A, domain 1"/>
    <property type="match status" value="1"/>
</dbReference>
<evidence type="ECO:0000256" key="1">
    <source>
        <dbReference type="ARBA" id="ARBA00023157"/>
    </source>
</evidence>
<dbReference type="PANTHER" id="PTHR19143">
    <property type="entry name" value="FIBRINOGEN/TENASCIN/ANGIOPOEITIN"/>
    <property type="match status" value="1"/>
</dbReference>
<dbReference type="Proteomes" id="UP000694844">
    <property type="component" value="Chromosome 9"/>
</dbReference>
<dbReference type="InterPro" id="IPR050373">
    <property type="entry name" value="Fibrinogen_C-term_domain"/>
</dbReference>
<feature type="domain" description="Fibrinogen C-terminal" evidence="2">
    <location>
        <begin position="1"/>
        <end position="200"/>
    </location>
</feature>
<dbReference type="PROSITE" id="PS51406">
    <property type="entry name" value="FIBRINOGEN_C_2"/>
    <property type="match status" value="1"/>
</dbReference>
<protein>
    <submittedName>
        <fullName evidence="4">Ficolin-2-like</fullName>
    </submittedName>
</protein>
<dbReference type="InterPro" id="IPR036056">
    <property type="entry name" value="Fibrinogen-like_C"/>
</dbReference>
<accession>A0A8B8BYQ7</accession>
<evidence type="ECO:0000259" key="2">
    <source>
        <dbReference type="PROSITE" id="PS51406"/>
    </source>
</evidence>
<keyword evidence="1" id="KW-1015">Disulfide bond</keyword>
<dbReference type="RefSeq" id="XP_022307971.1">
    <property type="nucleotide sequence ID" value="XM_022452263.1"/>
</dbReference>
<name>A0A8B8BYQ7_CRAVI</name>
<evidence type="ECO:0000313" key="4">
    <source>
        <dbReference type="RefSeq" id="XP_022307971.1"/>
    </source>
</evidence>
<organism evidence="3 4">
    <name type="scientific">Crassostrea virginica</name>
    <name type="common">Eastern oyster</name>
    <dbReference type="NCBI Taxonomy" id="6565"/>
    <lineage>
        <taxon>Eukaryota</taxon>
        <taxon>Metazoa</taxon>
        <taxon>Spiralia</taxon>
        <taxon>Lophotrochozoa</taxon>
        <taxon>Mollusca</taxon>
        <taxon>Bivalvia</taxon>
        <taxon>Autobranchia</taxon>
        <taxon>Pteriomorphia</taxon>
        <taxon>Ostreida</taxon>
        <taxon>Ostreoidea</taxon>
        <taxon>Ostreidae</taxon>
        <taxon>Crassostrea</taxon>
    </lineage>
</organism>
<dbReference type="KEGG" id="cvn:111113972"/>
<dbReference type="GO" id="GO:0005615">
    <property type="term" value="C:extracellular space"/>
    <property type="evidence" value="ECO:0007669"/>
    <property type="project" value="TreeGrafter"/>
</dbReference>
<dbReference type="InterPro" id="IPR014716">
    <property type="entry name" value="Fibrinogen_a/b/g_C_1"/>
</dbReference>
<dbReference type="OrthoDB" id="6121324at2759"/>
<sequence length="200" mass="23424">MADMICQDGFCNVTLSTGQNISILCHVNNNQWTIIQRRLDGSVNFKRNWTEYKTGFGSLYSEFWIGNSNLFHLTSNGYTHLRIELMDHNCQWRYAEYGLFYIQGEANNYRMHVSSYSGNAGDSFSYHDNMDFSTFDKDNDKNPVYNCALGRFGGWWYNSCHRANLNGQYGNVNKSDGINWYAWRGFEYSMTEVRMMLRKP</sequence>
<proteinExistence type="predicted"/>
<dbReference type="SMART" id="SM00186">
    <property type="entry name" value="FBG"/>
    <property type="match status" value="1"/>
</dbReference>
<dbReference type="PROSITE" id="PS00514">
    <property type="entry name" value="FIBRINOGEN_C_1"/>
    <property type="match status" value="1"/>
</dbReference>
<gene>
    <name evidence="4" type="primary">LOC111113972</name>
</gene>